<reference evidence="3" key="1">
    <citation type="submission" date="2022-10" db="EMBL/GenBank/DDBJ databases">
        <title>Determination and structural analysis of whole genome sequence of Sarocladium strictum F4-1.</title>
        <authorList>
            <person name="Hu L."/>
            <person name="Jiang Y."/>
        </authorList>
    </citation>
    <scope>NUCLEOTIDE SEQUENCE</scope>
    <source>
        <strain evidence="3">F4-1</strain>
    </source>
</reference>
<keyword evidence="1" id="KW-0539">Nucleus</keyword>
<dbReference type="CDD" id="cd00067">
    <property type="entry name" value="GAL4"/>
    <property type="match status" value="1"/>
</dbReference>
<evidence type="ECO:0000259" key="2">
    <source>
        <dbReference type="PROSITE" id="PS50048"/>
    </source>
</evidence>
<evidence type="ECO:0000313" key="4">
    <source>
        <dbReference type="Proteomes" id="UP001175261"/>
    </source>
</evidence>
<gene>
    <name evidence="3" type="ORF">NLU13_2013</name>
</gene>
<sequence>MPPRIRPITKPRCQSCRLRKVKCDYVKPICGQCSRLSLVCKGPDSSLVFVLQTFSNGSGDNDDDDKTIRDAAIKARPSTSRRQNLQLQLVPDVPRSLGHSQQQQQQAVLQTFLTRFMPQTASDLRVFESHWVTQLPEIRCRFKPLHLAVDAFAVAIRAKTDSDVELRRTGMKLYGEALRQLRRYHGQRAGAGEHRHEAALASIVLSFYESTSGDVHVKPRAHLRGVSFLLEQIAPQGIRDRRLQSTFSLVRVTMIINSILGNFQPMSEAAWCFQPWGPILQDPLHRSLDVLLHVASYRLLATRLCRTECCAPFDLLELEERKSQIRADFDLWYSTESCSRGSTLFHPKELEPHEKDSLRKSIGYDLHFDGIRYRLAMNAYWAGKLLLFLGWENVLLHMHSSTWEQFPSNRKVQHEQELAEASLLADHLCVSARQLADEEQGILGLSSIVMPIWAAHYFFRRHGVVHRVEWCKRLLQKQRCWPLQMMDP</sequence>
<dbReference type="InterPro" id="IPR053178">
    <property type="entry name" value="Osmoadaptation_assoc"/>
</dbReference>
<organism evidence="3 4">
    <name type="scientific">Sarocladium strictum</name>
    <name type="common">Black bundle disease fungus</name>
    <name type="synonym">Acremonium strictum</name>
    <dbReference type="NCBI Taxonomy" id="5046"/>
    <lineage>
        <taxon>Eukaryota</taxon>
        <taxon>Fungi</taxon>
        <taxon>Dikarya</taxon>
        <taxon>Ascomycota</taxon>
        <taxon>Pezizomycotina</taxon>
        <taxon>Sordariomycetes</taxon>
        <taxon>Hypocreomycetidae</taxon>
        <taxon>Hypocreales</taxon>
        <taxon>Sarocladiaceae</taxon>
        <taxon>Sarocladium</taxon>
    </lineage>
</organism>
<dbReference type="EMBL" id="JAPDFR010000001">
    <property type="protein sequence ID" value="KAK0392518.1"/>
    <property type="molecule type" value="Genomic_DNA"/>
</dbReference>
<keyword evidence="4" id="KW-1185">Reference proteome</keyword>
<comment type="caution">
    <text evidence="3">The sequence shown here is derived from an EMBL/GenBank/DDBJ whole genome shotgun (WGS) entry which is preliminary data.</text>
</comment>
<accession>A0AA39GTL1</accession>
<dbReference type="PANTHER" id="PTHR38111:SF2">
    <property type="entry name" value="FINGER DOMAIN PROTEIN, PUTATIVE (AFU_ORTHOLOGUE AFUA_1G01560)-RELATED"/>
    <property type="match status" value="1"/>
</dbReference>
<feature type="domain" description="Zn(2)-C6 fungal-type" evidence="2">
    <location>
        <begin position="12"/>
        <end position="40"/>
    </location>
</feature>
<dbReference type="GO" id="GO:0000981">
    <property type="term" value="F:DNA-binding transcription factor activity, RNA polymerase II-specific"/>
    <property type="evidence" value="ECO:0007669"/>
    <property type="project" value="InterPro"/>
</dbReference>
<name>A0AA39GTL1_SARSR</name>
<dbReference type="AlphaFoldDB" id="A0AA39GTL1"/>
<dbReference type="SUPFAM" id="SSF57701">
    <property type="entry name" value="Zn2/Cys6 DNA-binding domain"/>
    <property type="match status" value="1"/>
</dbReference>
<evidence type="ECO:0000256" key="1">
    <source>
        <dbReference type="ARBA" id="ARBA00023242"/>
    </source>
</evidence>
<dbReference type="InterPro" id="IPR036864">
    <property type="entry name" value="Zn2-C6_fun-type_DNA-bd_sf"/>
</dbReference>
<dbReference type="PROSITE" id="PS50048">
    <property type="entry name" value="ZN2_CY6_FUNGAL_2"/>
    <property type="match status" value="1"/>
</dbReference>
<dbReference type="Proteomes" id="UP001175261">
    <property type="component" value="Unassembled WGS sequence"/>
</dbReference>
<dbReference type="InterPro" id="IPR001138">
    <property type="entry name" value="Zn2Cys6_DnaBD"/>
</dbReference>
<proteinExistence type="predicted"/>
<protein>
    <recommendedName>
        <fullName evidence="2">Zn(2)-C6 fungal-type domain-containing protein</fullName>
    </recommendedName>
</protein>
<dbReference type="SMART" id="SM00066">
    <property type="entry name" value="GAL4"/>
    <property type="match status" value="1"/>
</dbReference>
<dbReference type="Gene3D" id="4.10.240.10">
    <property type="entry name" value="Zn(2)-C6 fungal-type DNA-binding domain"/>
    <property type="match status" value="1"/>
</dbReference>
<dbReference type="PANTHER" id="PTHR38111">
    <property type="entry name" value="ZN(2)-C6 FUNGAL-TYPE DOMAIN-CONTAINING PROTEIN-RELATED"/>
    <property type="match status" value="1"/>
</dbReference>
<dbReference type="GO" id="GO:0008270">
    <property type="term" value="F:zinc ion binding"/>
    <property type="evidence" value="ECO:0007669"/>
    <property type="project" value="InterPro"/>
</dbReference>
<dbReference type="Pfam" id="PF00172">
    <property type="entry name" value="Zn_clus"/>
    <property type="match status" value="1"/>
</dbReference>
<evidence type="ECO:0000313" key="3">
    <source>
        <dbReference type="EMBL" id="KAK0392518.1"/>
    </source>
</evidence>